<evidence type="ECO:0000313" key="2">
    <source>
        <dbReference type="Proteomes" id="UP001383192"/>
    </source>
</evidence>
<accession>A0AAW0BFE9</accession>
<reference evidence="1 2" key="1">
    <citation type="submission" date="2024-01" db="EMBL/GenBank/DDBJ databases">
        <title>A draft genome for a cacao thread blight-causing isolate of Paramarasmius palmivorus.</title>
        <authorList>
            <person name="Baruah I.K."/>
            <person name="Bukari Y."/>
            <person name="Amoako-Attah I."/>
            <person name="Meinhardt L.W."/>
            <person name="Bailey B.A."/>
            <person name="Cohen S.P."/>
        </authorList>
    </citation>
    <scope>NUCLEOTIDE SEQUENCE [LARGE SCALE GENOMIC DNA]</scope>
    <source>
        <strain evidence="1 2">GH-12</strain>
    </source>
</reference>
<name>A0AAW0BFE9_9AGAR</name>
<dbReference type="Proteomes" id="UP001383192">
    <property type="component" value="Unassembled WGS sequence"/>
</dbReference>
<dbReference type="EMBL" id="JAYKXP010000118">
    <property type="protein sequence ID" value="KAK7024621.1"/>
    <property type="molecule type" value="Genomic_DNA"/>
</dbReference>
<keyword evidence="2" id="KW-1185">Reference proteome</keyword>
<dbReference type="AlphaFoldDB" id="A0AAW0BFE9"/>
<gene>
    <name evidence="1" type="ORF">VNI00_016125</name>
</gene>
<comment type="caution">
    <text evidence="1">The sequence shown here is derived from an EMBL/GenBank/DDBJ whole genome shotgun (WGS) entry which is preliminary data.</text>
</comment>
<sequence>MSTKSSQINSSTPLHKPDPHHALGLPELIFYLSDFLDVSDEAMRNFALVCRLWFGVYVRTRWNTVKDPRRILAAFNSSLQSPFGVERFYDIYAPHIHNLFFDEQLVPSFAFDYLFDALESATNPLYLPNLSKLKFANLNHEGRFDQISSLMNLGITDFTIEDDLARPNDWSIFSGESFRRMLARIPIRMPHLRRLEVGIQTGVHRRDLDVYVPILQALKNVRVLHLPSSAAALDLDVNMGSRKLEAITFGISPEIVARSRHFRGFDYARSPIILCPDNFPYLTKLEVYSTHDHVLSFFTRNPSESLRTISLSFPAGPSLGSQLPSPSAMKRLHSAIARSSPLVESLSILFVFDRYGIELVGVAKYRTTLQDLISVDHLLPLSDCHRITSFTFEHVYPLSIDSFEVGYLTRAWPNLRQITICPNPLLHLDQFPKDMKRLDWRVIPIFARFNPLLAIIRMAILVPNVREYTSRTFSTIRRGVWKLQHLRCCDPGPYAGLPRHKDVGSGIFRTGLNGFGEVIRVYSFYVSSAGNMNDSTPIVVIRYRVPRQL</sequence>
<organism evidence="1 2">
    <name type="scientific">Paramarasmius palmivorus</name>
    <dbReference type="NCBI Taxonomy" id="297713"/>
    <lineage>
        <taxon>Eukaryota</taxon>
        <taxon>Fungi</taxon>
        <taxon>Dikarya</taxon>
        <taxon>Basidiomycota</taxon>
        <taxon>Agaricomycotina</taxon>
        <taxon>Agaricomycetes</taxon>
        <taxon>Agaricomycetidae</taxon>
        <taxon>Agaricales</taxon>
        <taxon>Marasmiineae</taxon>
        <taxon>Marasmiaceae</taxon>
        <taxon>Paramarasmius</taxon>
    </lineage>
</organism>
<evidence type="ECO:0008006" key="3">
    <source>
        <dbReference type="Google" id="ProtNLM"/>
    </source>
</evidence>
<proteinExistence type="predicted"/>
<evidence type="ECO:0000313" key="1">
    <source>
        <dbReference type="EMBL" id="KAK7024621.1"/>
    </source>
</evidence>
<protein>
    <recommendedName>
        <fullName evidence="3">F-box domain-containing protein</fullName>
    </recommendedName>
</protein>